<dbReference type="Gene3D" id="2.40.33.20">
    <property type="entry name" value="PK beta-barrel domain-like"/>
    <property type="match status" value="1"/>
</dbReference>
<keyword evidence="3" id="KW-1185">Reference proteome</keyword>
<dbReference type="RefSeq" id="WP_282589356.1">
    <property type="nucleotide sequence ID" value="NZ_JAMOIM010000080.1"/>
</dbReference>
<name>A0AA42CRZ7_9HYPH</name>
<evidence type="ECO:0000313" key="2">
    <source>
        <dbReference type="EMBL" id="MCW6512980.1"/>
    </source>
</evidence>
<evidence type="ECO:0000259" key="1">
    <source>
        <dbReference type="PROSITE" id="PS51340"/>
    </source>
</evidence>
<accession>A0AA42CRZ7</accession>
<dbReference type="EMBL" id="JAMOIM010000080">
    <property type="protein sequence ID" value="MCW6512980.1"/>
    <property type="molecule type" value="Genomic_DNA"/>
</dbReference>
<dbReference type="PANTHER" id="PTHR36930">
    <property type="entry name" value="METAL-SULFUR CLUSTER BIOSYNTHESIS PROTEINS YUAD-RELATED"/>
    <property type="match status" value="1"/>
</dbReference>
<dbReference type="InterPro" id="IPR011037">
    <property type="entry name" value="Pyrv_Knase-like_insert_dom_sf"/>
</dbReference>
<dbReference type="Proteomes" id="UP001165667">
    <property type="component" value="Unassembled WGS sequence"/>
</dbReference>
<dbReference type="InterPro" id="IPR005302">
    <property type="entry name" value="MoCF_Sase_C"/>
</dbReference>
<dbReference type="InterPro" id="IPR052716">
    <property type="entry name" value="MOSC_domain"/>
</dbReference>
<dbReference type="GO" id="GO:0003824">
    <property type="term" value="F:catalytic activity"/>
    <property type="evidence" value="ECO:0007669"/>
    <property type="project" value="InterPro"/>
</dbReference>
<dbReference type="AlphaFoldDB" id="A0AA42CRZ7"/>
<dbReference type="GO" id="GO:0030151">
    <property type="term" value="F:molybdenum ion binding"/>
    <property type="evidence" value="ECO:0007669"/>
    <property type="project" value="InterPro"/>
</dbReference>
<proteinExistence type="predicted"/>
<gene>
    <name evidence="2" type="ORF">M8523_34510</name>
</gene>
<dbReference type="PANTHER" id="PTHR36930:SF1">
    <property type="entry name" value="MOSC DOMAIN-CONTAINING PROTEIN"/>
    <property type="match status" value="1"/>
</dbReference>
<evidence type="ECO:0000313" key="3">
    <source>
        <dbReference type="Proteomes" id="UP001165667"/>
    </source>
</evidence>
<dbReference type="Pfam" id="PF03473">
    <property type="entry name" value="MOSC"/>
    <property type="match status" value="1"/>
</dbReference>
<dbReference type="SUPFAM" id="SSF50800">
    <property type="entry name" value="PK beta-barrel domain-like"/>
    <property type="match status" value="1"/>
</dbReference>
<dbReference type="PROSITE" id="PS51340">
    <property type="entry name" value="MOSC"/>
    <property type="match status" value="1"/>
</dbReference>
<comment type="caution">
    <text evidence="2">The sequence shown here is derived from an EMBL/GenBank/DDBJ whole genome shotgun (WGS) entry which is preliminary data.</text>
</comment>
<reference evidence="2" key="1">
    <citation type="submission" date="2022-05" db="EMBL/GenBank/DDBJ databases">
        <authorList>
            <person name="Pankratov T."/>
        </authorList>
    </citation>
    <scope>NUCLEOTIDE SEQUENCE</scope>
    <source>
        <strain evidence="2">BP6-180914</strain>
    </source>
</reference>
<feature type="domain" description="MOSC" evidence="1">
    <location>
        <begin position="18"/>
        <end position="174"/>
    </location>
</feature>
<dbReference type="GO" id="GO:0030170">
    <property type="term" value="F:pyridoxal phosphate binding"/>
    <property type="evidence" value="ECO:0007669"/>
    <property type="project" value="InterPro"/>
</dbReference>
<organism evidence="2 3">
    <name type="scientific">Lichenifustis flavocetrariae</name>
    <dbReference type="NCBI Taxonomy" id="2949735"/>
    <lineage>
        <taxon>Bacteria</taxon>
        <taxon>Pseudomonadati</taxon>
        <taxon>Pseudomonadota</taxon>
        <taxon>Alphaproteobacteria</taxon>
        <taxon>Hyphomicrobiales</taxon>
        <taxon>Lichenihabitantaceae</taxon>
        <taxon>Lichenifustis</taxon>
    </lineage>
</organism>
<protein>
    <submittedName>
        <fullName evidence="2">MOSC domain-containing protein</fullName>
    </submittedName>
</protein>
<sequence>MMPRIVSLLTADGGDYVTRTVAELTLTFEGIGGDRHAGFLRTADARTPWHRRGTPIANTRQLSLVSVEECAEIAGLLGLDDVDPALLGANVVVSGLPRLSLLTPASRLLFPSGAAIFITEQNAPCRHPAEKLAGVHGTPRIATDFVNAAIGRRGLVGIVEREGAIAVGDAIKHLASPARVSEPKVTTA</sequence>